<feature type="transmembrane region" description="Helical" evidence="1">
    <location>
        <begin position="20"/>
        <end position="45"/>
    </location>
</feature>
<keyword evidence="1" id="KW-1133">Transmembrane helix</keyword>
<feature type="transmembrane region" description="Helical" evidence="1">
    <location>
        <begin position="57"/>
        <end position="80"/>
    </location>
</feature>
<evidence type="ECO:0008006" key="6">
    <source>
        <dbReference type="Google" id="ProtNLM"/>
    </source>
</evidence>
<reference evidence="3 5" key="2">
    <citation type="submission" date="2019-03" db="EMBL/GenBank/DDBJ databases">
        <title>Genomic Encyclopedia of Type Strains, Phase IV (KMG-IV): sequencing the most valuable type-strain genomes for metagenomic binning, comparative biology and taxonomic classification.</title>
        <authorList>
            <person name="Goeker M."/>
        </authorList>
    </citation>
    <scope>NUCLEOTIDE SEQUENCE [LARGE SCALE GENOMIC DNA]</scope>
    <source>
        <strain evidence="3 5">DSM 101483</strain>
    </source>
</reference>
<dbReference type="InterPro" id="IPR002829">
    <property type="entry name" value="DUF116"/>
</dbReference>
<gene>
    <name evidence="2" type="ORF">AWY79_03855</name>
    <name evidence="3" type="ORF">EDC59_1201</name>
</gene>
<dbReference type="Proteomes" id="UP000055611">
    <property type="component" value="Chromosome"/>
</dbReference>
<sequence length="279" mass="30611">MQIANSPDQPRSLRRARKRLFVGLISVACLVMCVFLALLWVVPYIGLDNIHPAAKWVLGALVLGLIGLVCVAYWGLFLNIVTKKPLPGSRRFRGLTIKLFLPLMVLLGRAFGIDKQHIMLSFISVNNELVLAEAGQYAPEEILLLMPHCLQNSKCDRRLTYDINNCARCGKCPLAGLLGLHDKYGVNLAIATGGTIARRIVVQLRPKLIIAVACHRDLSSGIQDTYPLPVYGVLNERPHGPCLDTTVALDIVENMLLRFLDPAKAGQGRTISTGQAAQE</sequence>
<dbReference type="PANTHER" id="PTHR43801:SF1">
    <property type="entry name" value="POLYPRENYL SYNTHETASE"/>
    <property type="match status" value="1"/>
</dbReference>
<evidence type="ECO:0000313" key="4">
    <source>
        <dbReference type="Proteomes" id="UP000055611"/>
    </source>
</evidence>
<dbReference type="EMBL" id="CP014206">
    <property type="protein sequence ID" value="AMK10312.1"/>
    <property type="molecule type" value="Genomic_DNA"/>
</dbReference>
<reference evidence="2 4" key="1">
    <citation type="journal article" date="2016" name="Front. Microbiol.">
        <title>Genome Sequence of the Piezophilic, Mesophilic Sulfate-Reducing Bacterium Desulfovibrio indicus J2T.</title>
        <authorList>
            <person name="Cao J."/>
            <person name="Maignien L."/>
            <person name="Shao Z."/>
            <person name="Alain K."/>
            <person name="Jebbar M."/>
        </authorList>
    </citation>
    <scope>NUCLEOTIDE SEQUENCE [LARGE SCALE GENOMIC DNA]</scope>
    <source>
        <strain evidence="2 4">J2</strain>
    </source>
</reference>
<protein>
    <recommendedName>
        <fullName evidence="6">DUF116 domain-containing protein</fullName>
    </recommendedName>
</protein>
<keyword evidence="1" id="KW-0472">Membrane</keyword>
<keyword evidence="1" id="KW-0812">Transmembrane</keyword>
<proteinExistence type="predicted"/>
<dbReference type="AlphaFoldDB" id="A0A126QJW0"/>
<feature type="transmembrane region" description="Helical" evidence="1">
    <location>
        <begin position="92"/>
        <end position="112"/>
    </location>
</feature>
<keyword evidence="4" id="KW-1185">Reference proteome</keyword>
<dbReference type="EMBL" id="SOBK01000020">
    <property type="protein sequence ID" value="TDT81927.1"/>
    <property type="molecule type" value="Genomic_DNA"/>
</dbReference>
<accession>A0A126QJW0</accession>
<dbReference type="Pfam" id="PF01976">
    <property type="entry name" value="DUF116"/>
    <property type="match status" value="1"/>
</dbReference>
<dbReference type="KEGG" id="dej:AWY79_03855"/>
<evidence type="ECO:0000313" key="3">
    <source>
        <dbReference type="EMBL" id="TDT81927.1"/>
    </source>
</evidence>
<evidence type="ECO:0000256" key="1">
    <source>
        <dbReference type="SAM" id="Phobius"/>
    </source>
</evidence>
<dbReference type="RefSeq" id="WP_066800534.1">
    <property type="nucleotide sequence ID" value="NZ_CP014206.1"/>
</dbReference>
<organism evidence="3 5">
    <name type="scientific">Pseudodesulfovibrio indicus</name>
    <dbReference type="NCBI Taxonomy" id="1716143"/>
    <lineage>
        <taxon>Bacteria</taxon>
        <taxon>Pseudomonadati</taxon>
        <taxon>Thermodesulfobacteriota</taxon>
        <taxon>Desulfovibrionia</taxon>
        <taxon>Desulfovibrionales</taxon>
        <taxon>Desulfovibrionaceae</taxon>
    </lineage>
</organism>
<name>A0A126QJW0_9BACT</name>
<evidence type="ECO:0000313" key="2">
    <source>
        <dbReference type="EMBL" id="AMK10312.1"/>
    </source>
</evidence>
<evidence type="ECO:0000313" key="5">
    <source>
        <dbReference type="Proteomes" id="UP000295506"/>
    </source>
</evidence>
<dbReference type="PANTHER" id="PTHR43801">
    <property type="entry name" value="NUCLEOTIDE-BINDING PROTEIN-RELATED"/>
    <property type="match status" value="1"/>
</dbReference>
<dbReference type="Proteomes" id="UP000295506">
    <property type="component" value="Unassembled WGS sequence"/>
</dbReference>
<dbReference type="OrthoDB" id="9787348at2"/>